<evidence type="ECO:0000313" key="3">
    <source>
        <dbReference type="Proteomes" id="UP000490922"/>
    </source>
</evidence>
<keyword evidence="3" id="KW-1185">Reference proteome</keyword>
<dbReference type="Proteomes" id="UP000490922">
    <property type="component" value="Unassembled WGS sequence"/>
</dbReference>
<feature type="signal peptide" evidence="1">
    <location>
        <begin position="1"/>
        <end position="22"/>
    </location>
</feature>
<organism evidence="2 3">
    <name type="scientific">Flavobacterium luteum</name>
    <dbReference type="NCBI Taxonomy" id="2026654"/>
    <lineage>
        <taxon>Bacteria</taxon>
        <taxon>Pseudomonadati</taxon>
        <taxon>Bacteroidota</taxon>
        <taxon>Flavobacteriia</taxon>
        <taxon>Flavobacteriales</taxon>
        <taxon>Flavobacteriaceae</taxon>
        <taxon>Flavobacterium</taxon>
    </lineage>
</organism>
<comment type="caution">
    <text evidence="2">The sequence shown here is derived from an EMBL/GenBank/DDBJ whole genome shotgun (WGS) entry which is preliminary data.</text>
</comment>
<dbReference type="EMBL" id="WAEM01000003">
    <property type="protein sequence ID" value="KAB1156313.1"/>
    <property type="molecule type" value="Genomic_DNA"/>
</dbReference>
<reference evidence="2 3" key="1">
    <citation type="submission" date="2019-09" db="EMBL/GenBank/DDBJ databases">
        <title>Flavobacterium sp. nov., isolated from glacier ice.</title>
        <authorList>
            <person name="Liu Q."/>
        </authorList>
    </citation>
    <scope>NUCLEOTIDE SEQUENCE [LARGE SCALE GENOMIC DNA]</scope>
    <source>
        <strain evidence="2 3">NBRC 112527</strain>
    </source>
</reference>
<gene>
    <name evidence="2" type="ORF">F6464_08985</name>
</gene>
<evidence type="ECO:0000313" key="2">
    <source>
        <dbReference type="EMBL" id="KAB1156313.1"/>
    </source>
</evidence>
<keyword evidence="1" id="KW-0732">Signal</keyword>
<evidence type="ECO:0000256" key="1">
    <source>
        <dbReference type="SAM" id="SignalP"/>
    </source>
</evidence>
<protein>
    <submittedName>
        <fullName evidence="2">DUF1566 domain-containing protein</fullName>
    </submittedName>
</protein>
<accession>A0A7J5AFQ9</accession>
<sequence>MKKRNPNLLLLFFLFVSFITNAQVGINTTTPNAQLEITSSNQATPNNTDGILIPKIDAFPVTNPTAAQQGMMVYLTTTIGLNPPGFYYWDNTGTPSWKSVGGSGSGSSSSGHYIGELFEGGIIVAVWKESGVEHGLIASLTDIGKAAVGPFQFNVPWTSAAFTSTVVPAPFATNTVDGQTNTSAIIAQNSNAADTAATLCDQYSNSGYNDWYLPSYYELDLCYNAAFLVNKVLGVNGFRLGGYWSSTELSSTNVLLTYFQQGYATPGATKGNGFFVRAVRRF</sequence>
<name>A0A7J5AFQ9_9FLAO</name>
<dbReference type="OrthoDB" id="9765957at2"/>
<dbReference type="AlphaFoldDB" id="A0A7J5AFQ9"/>
<dbReference type="RefSeq" id="WP_151107465.1">
    <property type="nucleotide sequence ID" value="NZ_WAEM01000003.1"/>
</dbReference>
<feature type="chain" id="PRO_5029811033" evidence="1">
    <location>
        <begin position="23"/>
        <end position="282"/>
    </location>
</feature>
<proteinExistence type="predicted"/>